<dbReference type="Proteomes" id="UP000184123">
    <property type="component" value="Unassembled WGS sequence"/>
</dbReference>
<dbReference type="RefSeq" id="WP_073434510.1">
    <property type="nucleotide sequence ID" value="NZ_BJXU01000027.1"/>
</dbReference>
<dbReference type="AlphaFoldDB" id="A0A1M7E5Z1"/>
<dbReference type="EMBL" id="FRCA01000003">
    <property type="protein sequence ID" value="SHL86799.1"/>
    <property type="molecule type" value="Genomic_DNA"/>
</dbReference>
<keyword evidence="5" id="KW-1185">Reference proteome</keyword>
<reference evidence="3 4" key="1">
    <citation type="submission" date="2016-11" db="EMBL/GenBank/DDBJ databases">
        <authorList>
            <person name="Jaros S."/>
            <person name="Januszkiewicz K."/>
            <person name="Wedrychowicz H."/>
        </authorList>
    </citation>
    <scope>NUCLEOTIDE SEQUENCE [LARGE SCALE GENOMIC DNA]</scope>
    <source>
        <strain evidence="3 4">DSM 4740</strain>
    </source>
</reference>
<dbReference type="Proteomes" id="UP000321726">
    <property type="component" value="Unassembled WGS sequence"/>
</dbReference>
<dbReference type="InterPro" id="IPR005583">
    <property type="entry name" value="YaaA"/>
</dbReference>
<dbReference type="STRING" id="44933.SAMN05660971_01625"/>
<dbReference type="Pfam" id="PF03883">
    <property type="entry name" value="H2O2_YaaD"/>
    <property type="match status" value="1"/>
</dbReference>
<evidence type="ECO:0000313" key="2">
    <source>
        <dbReference type="EMBL" id="GEN22836.1"/>
    </source>
</evidence>
<dbReference type="OrthoDB" id="9777133at2"/>
<dbReference type="EMBL" id="BJXU01000027">
    <property type="protein sequence ID" value="GEN22836.1"/>
    <property type="molecule type" value="Genomic_DNA"/>
</dbReference>
<dbReference type="PANTHER" id="PTHR30283:SF4">
    <property type="entry name" value="PEROXIDE STRESS RESISTANCE PROTEIN YAAA"/>
    <property type="match status" value="1"/>
</dbReference>
<evidence type="ECO:0000313" key="4">
    <source>
        <dbReference type="Proteomes" id="UP000184123"/>
    </source>
</evidence>
<proteinExistence type="inferred from homology"/>
<dbReference type="GO" id="GO:0033194">
    <property type="term" value="P:response to hydroperoxide"/>
    <property type="evidence" value="ECO:0007669"/>
    <property type="project" value="TreeGrafter"/>
</dbReference>
<evidence type="ECO:0000256" key="1">
    <source>
        <dbReference type="HAMAP-Rule" id="MF_00652"/>
    </source>
</evidence>
<comment type="similarity">
    <text evidence="1">Belongs to the UPF0246 family.</text>
</comment>
<protein>
    <recommendedName>
        <fullName evidence="1">UPF0246 protein HCU01_07850</fullName>
    </recommendedName>
</protein>
<dbReference type="NCBIfam" id="NF002542">
    <property type="entry name" value="PRK02101.1-3"/>
    <property type="match status" value="1"/>
</dbReference>
<dbReference type="HAMAP" id="MF_00652">
    <property type="entry name" value="UPF0246"/>
    <property type="match status" value="1"/>
</dbReference>
<gene>
    <name evidence="2" type="ORF">HCU01_07850</name>
    <name evidence="3" type="ORF">SAMN05660971_01625</name>
</gene>
<organism evidence="3 4">
    <name type="scientific">Halomonas cupida</name>
    <dbReference type="NCBI Taxonomy" id="44933"/>
    <lineage>
        <taxon>Bacteria</taxon>
        <taxon>Pseudomonadati</taxon>
        <taxon>Pseudomonadota</taxon>
        <taxon>Gammaproteobacteria</taxon>
        <taxon>Oceanospirillales</taxon>
        <taxon>Halomonadaceae</taxon>
        <taxon>Halomonas</taxon>
    </lineage>
</organism>
<reference evidence="2 5" key="2">
    <citation type="submission" date="2019-07" db="EMBL/GenBank/DDBJ databases">
        <title>Whole genome shotgun sequence of Halomonas cupida NBRC 102219.</title>
        <authorList>
            <person name="Hosoyama A."/>
            <person name="Uohara A."/>
            <person name="Ohji S."/>
            <person name="Ichikawa N."/>
        </authorList>
    </citation>
    <scope>NUCLEOTIDE SEQUENCE [LARGE SCALE GENOMIC DNA]</scope>
    <source>
        <strain evidence="2 5">NBRC 102219</strain>
    </source>
</reference>
<accession>A0A1M7E5Z1</accession>
<sequence length="258" mass="28846">MLSIISPAKTLDFETPATTETFTQPDYLDSSQQLIEILRDYSPAQIAELMGVSDRIAGLNAARFAEWQPPFTPDNAKQAAQAFQGDVYVGLEADTFDEDDNAFAQQHLRILSGLYGLLRPLDLIQPYRLEMGTRLRNPAGKDLYAFWQDTLTAELDESVAASGSPILVNLASNEYFKAIAARKLKADVVTPVFRDLKNGQYKIISFYAKKARGLMAAWMIRQRLDDREGLKDFNVAGYRFNTAQSEGNTLVFTRDTPA</sequence>
<name>A0A1M7E5Z1_9GAMM</name>
<evidence type="ECO:0000313" key="5">
    <source>
        <dbReference type="Proteomes" id="UP000321726"/>
    </source>
</evidence>
<dbReference type="NCBIfam" id="NF002541">
    <property type="entry name" value="PRK02101.1-1"/>
    <property type="match status" value="1"/>
</dbReference>
<dbReference type="PANTHER" id="PTHR30283">
    <property type="entry name" value="PEROXIDE STRESS RESPONSE PROTEIN YAAA"/>
    <property type="match status" value="1"/>
</dbReference>
<evidence type="ECO:0000313" key="3">
    <source>
        <dbReference type="EMBL" id="SHL86799.1"/>
    </source>
</evidence>
<dbReference type="GO" id="GO:0005829">
    <property type="term" value="C:cytosol"/>
    <property type="evidence" value="ECO:0007669"/>
    <property type="project" value="TreeGrafter"/>
</dbReference>